<evidence type="ECO:0000256" key="3">
    <source>
        <dbReference type="ARBA" id="ARBA00045430"/>
    </source>
</evidence>
<evidence type="ECO:0000256" key="2">
    <source>
        <dbReference type="ARBA" id="ARBA00041781"/>
    </source>
</evidence>
<feature type="transmembrane region" description="Helical" evidence="5">
    <location>
        <begin position="499"/>
        <end position="518"/>
    </location>
</feature>
<dbReference type="PANTHER" id="PTHR46013:SF4">
    <property type="entry name" value="B-CELL RECEPTOR CD22-RELATED"/>
    <property type="match status" value="1"/>
</dbReference>
<feature type="domain" description="Ig-like" evidence="7">
    <location>
        <begin position="135"/>
        <end position="217"/>
    </location>
</feature>
<dbReference type="RefSeq" id="XP_042559524.1">
    <property type="nucleotide sequence ID" value="XM_042703590.1"/>
</dbReference>
<dbReference type="InterPro" id="IPR007110">
    <property type="entry name" value="Ig-like_dom"/>
</dbReference>
<keyword evidence="5" id="KW-1133">Transmembrane helix</keyword>
<dbReference type="OrthoDB" id="10039395at2759"/>
<dbReference type="Pfam" id="PF24518">
    <property type="entry name" value="Ig_CD22"/>
    <property type="match status" value="1"/>
</dbReference>
<evidence type="ECO:0000256" key="1">
    <source>
        <dbReference type="ARBA" id="ARBA00040106"/>
    </source>
</evidence>
<proteinExistence type="predicted"/>
<dbReference type="InterPro" id="IPR003598">
    <property type="entry name" value="Ig_sub2"/>
</dbReference>
<feature type="domain" description="Ig-like" evidence="7">
    <location>
        <begin position="6"/>
        <end position="130"/>
    </location>
</feature>
<feature type="domain" description="Ig-like" evidence="7">
    <location>
        <begin position="402"/>
        <end position="486"/>
    </location>
</feature>
<feature type="domain" description="Ig-like" evidence="7">
    <location>
        <begin position="222"/>
        <end position="294"/>
    </location>
</feature>
<gene>
    <name evidence="9" type="primary">LOC122128792</name>
</gene>
<feature type="domain" description="Ig-like" evidence="7">
    <location>
        <begin position="305"/>
        <end position="395"/>
    </location>
</feature>
<dbReference type="SMART" id="SM00409">
    <property type="entry name" value="IG"/>
    <property type="match status" value="5"/>
</dbReference>
<dbReference type="GeneID" id="122128792"/>
<accession>A0A8M1KC74</accession>
<evidence type="ECO:0000313" key="9">
    <source>
        <dbReference type="RefSeq" id="XP_042559524.1"/>
    </source>
</evidence>
<dbReference type="CDD" id="cd00096">
    <property type="entry name" value="Ig"/>
    <property type="match status" value="2"/>
</dbReference>
<dbReference type="SMART" id="SM00408">
    <property type="entry name" value="IGc2"/>
    <property type="match status" value="5"/>
</dbReference>
<dbReference type="InterPro" id="IPR003599">
    <property type="entry name" value="Ig_sub"/>
</dbReference>
<dbReference type="InterPro" id="IPR056386">
    <property type="entry name" value="Ig_CD22"/>
</dbReference>
<name>A0A8M1KC74_CLUHA</name>
<evidence type="ECO:0000256" key="5">
    <source>
        <dbReference type="SAM" id="Phobius"/>
    </source>
</evidence>
<dbReference type="AlphaFoldDB" id="A0A8M1KC74"/>
<evidence type="ECO:0000256" key="6">
    <source>
        <dbReference type="SAM" id="SignalP"/>
    </source>
</evidence>
<dbReference type="Pfam" id="PF13895">
    <property type="entry name" value="Ig_2"/>
    <property type="match status" value="4"/>
</dbReference>
<comment type="function">
    <text evidence="3">Most highly expressed siglec (sialic acid-binding immunoglobulin-like lectin) on B-cells that plays a role in various aspects of B-cell biology including differentiation, antigen presentation, and trafficking to bone marrow. Binds to alpha 2,6-linked sialic acid residues of surface molecules such as CD22 itself, CD45 and IgM in a cis configuration. Can also bind to ligands on other cells as an adhesion molecule in a trans configuration. Acts as an inhibitory coreceptor on the surface of B-cells and inhibits B-cell receptor induced signaling, characterized by inhibition of the calcium mobilization and cellular activation. Mechanistically, the immunoreceptor tyrosine-based inhibitory motif domain is phosphorylated by the Src kinase LYN, which in turn leads to the recruitment of the protein tyrosine phosphatase 1/PTPN6, leading to the negative regulation of BCR signaling. If this negative signaling from is of sufficient strength, apoptosis of the B-cell can be induced.</text>
</comment>
<keyword evidence="5" id="KW-0812">Transmembrane</keyword>
<keyword evidence="6" id="KW-0732">Signal</keyword>
<feature type="chain" id="PRO_5035472566" description="B-cell receptor CD22" evidence="6">
    <location>
        <begin position="26"/>
        <end position="627"/>
    </location>
</feature>
<reference evidence="9" key="1">
    <citation type="submission" date="2025-08" db="UniProtKB">
        <authorList>
            <consortium name="RefSeq"/>
        </authorList>
    </citation>
    <scope>IDENTIFICATION</scope>
</reference>
<evidence type="ECO:0000259" key="7">
    <source>
        <dbReference type="PROSITE" id="PS50835"/>
    </source>
</evidence>
<keyword evidence="5" id="KW-0472">Membrane</keyword>
<sequence length="627" mass="67723">MKKMAPSLSPARILLLLSMTQGVSGQKWTVTMTDYEICAVTGSSVVMPCSFTHPPGLTVTTVYWVINAKKDKNLPNLSKSSEYKDRVKYSADIKKNCTLTLSDVRVTDTASYYARIEAGQKWMSAKVTLTVTDDPDLVVQISGAAIEGKKVKLSCISHCTLKKNSKTTWKSNGKIVPDVQTDNNLLILHNITIEDEGNYSCALEDLEAHPSPPMKLNVMYPPKKTSVSVSPDGEILEGASVTLTCSSVANPPVDSYTWYKIHGQATSVVGSERIYNIPMITSGDSGNYSCEGKNQHGGRNSTDVPLDVQYASKNTAASVSPSGDIVEGSSVTLTCISDANPPVQSYTWYRKNESAMSTIATQQVYSISTASSEHAGLYYCQAESVHGATNSTVIRLDVLYPPKGTSVSLNHTGHLVEGSSVTLTCSSDANPPVENYTWYVKTRDTTARLGSGKSITFNLTSTNVGLYHCEANSTIASQNSASVEVSLAAGPRWQSVPPIAGGAVALLAVLIVALAVVMSRRGKKTISSTTDLRNTDRNTQECDQDEADNDYVNVNPVTSDPTLRVDSGGPDDVHYASVRFKSSRGQEVPLYSTVQKPKLRTQQQQQRVVEEAEYAAVKFSTHNTACK</sequence>
<dbReference type="KEGG" id="char:122128792"/>
<dbReference type="PROSITE" id="PS50835">
    <property type="entry name" value="IG_LIKE"/>
    <property type="match status" value="5"/>
</dbReference>
<protein>
    <recommendedName>
        <fullName evidence="1">B-cell receptor CD22</fullName>
    </recommendedName>
    <alternativeName>
        <fullName evidence="2">Sialic acid-binding Ig-like lectin 2</fullName>
    </alternativeName>
</protein>
<dbReference type="PANTHER" id="PTHR46013">
    <property type="entry name" value="VASCULAR CELL ADHESION MOLECULE 1"/>
    <property type="match status" value="1"/>
</dbReference>
<evidence type="ECO:0000256" key="4">
    <source>
        <dbReference type="ARBA" id="ARBA00046458"/>
    </source>
</evidence>
<comment type="subunit">
    <text evidence="4">Predominantly monomer of isoform CD22-beta. Also found as heterodimer of isoform CD22-beta and a shorter isoform. Interacts with PTPN6/SHP-1, LYN, SYK, PIK3R1/PIK3R2 and PLCG1 upon phosphorylation. Interacts with GRB2, INPP5D and SHC1 upon phosphorylation. May form a complex with INPP5D/SHIP, GRB2 and SHC1.</text>
</comment>
<dbReference type="Proteomes" id="UP000515152">
    <property type="component" value="Chromosome 24"/>
</dbReference>
<keyword evidence="8" id="KW-1185">Reference proteome</keyword>
<organism evidence="8 9">
    <name type="scientific">Clupea harengus</name>
    <name type="common">Atlantic herring</name>
    <dbReference type="NCBI Taxonomy" id="7950"/>
    <lineage>
        <taxon>Eukaryota</taxon>
        <taxon>Metazoa</taxon>
        <taxon>Chordata</taxon>
        <taxon>Craniata</taxon>
        <taxon>Vertebrata</taxon>
        <taxon>Euteleostomi</taxon>
        <taxon>Actinopterygii</taxon>
        <taxon>Neopterygii</taxon>
        <taxon>Teleostei</taxon>
        <taxon>Clupei</taxon>
        <taxon>Clupeiformes</taxon>
        <taxon>Clupeoidei</taxon>
        <taxon>Clupeidae</taxon>
        <taxon>Clupea</taxon>
    </lineage>
</organism>
<evidence type="ECO:0000313" key="8">
    <source>
        <dbReference type="Proteomes" id="UP000515152"/>
    </source>
</evidence>
<feature type="signal peptide" evidence="6">
    <location>
        <begin position="1"/>
        <end position="25"/>
    </location>
</feature>